<sequence>MANNNPIALPSNYAGTVKVTIRERDYYVHMSAPMPMMPLDDLEKALKVNRQLIKDSQEKMREMFLLEAFEYAAPWAVDYESPTQDAIQAHLNISMLIPLINLKGGKETYEKPETLNVQTRLELMRNTAEKAVFMDRHMNKYNTVNAAFGITLVVLLLLSLTLI</sequence>
<proteinExistence type="predicted"/>
<dbReference type="Proteomes" id="UP000192491">
    <property type="component" value="Unassembled WGS sequence"/>
</dbReference>
<dbReference type="AlphaFoldDB" id="A0A1Y1QG30"/>
<keyword evidence="1" id="KW-0472">Membrane</keyword>
<feature type="transmembrane region" description="Helical" evidence="1">
    <location>
        <begin position="144"/>
        <end position="162"/>
    </location>
</feature>
<evidence type="ECO:0000313" key="3">
    <source>
        <dbReference type="Proteomes" id="UP000192491"/>
    </source>
</evidence>
<protein>
    <submittedName>
        <fullName evidence="2">Uncharacterized protein</fullName>
    </submittedName>
</protein>
<evidence type="ECO:0000256" key="1">
    <source>
        <dbReference type="SAM" id="Phobius"/>
    </source>
</evidence>
<gene>
    <name evidence="2" type="ORF">BWK73_35170</name>
</gene>
<keyword evidence="1" id="KW-1133">Transmembrane helix</keyword>
<keyword evidence="1" id="KW-0812">Transmembrane</keyword>
<comment type="caution">
    <text evidence="2">The sequence shown here is derived from an EMBL/GenBank/DDBJ whole genome shotgun (WGS) entry which is preliminary data.</text>
</comment>
<organism evidence="2 3">
    <name type="scientific">Thiothrix lacustris</name>
    <dbReference type="NCBI Taxonomy" id="525917"/>
    <lineage>
        <taxon>Bacteria</taxon>
        <taxon>Pseudomonadati</taxon>
        <taxon>Pseudomonadota</taxon>
        <taxon>Gammaproteobacteria</taxon>
        <taxon>Thiotrichales</taxon>
        <taxon>Thiotrichaceae</taxon>
        <taxon>Thiothrix</taxon>
    </lineage>
</organism>
<name>A0A1Y1QG30_9GAMM</name>
<evidence type="ECO:0000313" key="2">
    <source>
        <dbReference type="EMBL" id="OQX04818.1"/>
    </source>
</evidence>
<dbReference type="EMBL" id="MTEJ01000318">
    <property type="protein sequence ID" value="OQX04818.1"/>
    <property type="molecule type" value="Genomic_DNA"/>
</dbReference>
<accession>A0A1Y1QG30</accession>
<reference evidence="2 3" key="1">
    <citation type="submission" date="2017-01" db="EMBL/GenBank/DDBJ databases">
        <title>Novel large sulfur bacteria in the metagenomes of groundwater-fed chemosynthetic microbial mats in the Lake Huron basin.</title>
        <authorList>
            <person name="Sharrar A.M."/>
            <person name="Flood B.E."/>
            <person name="Bailey J.V."/>
            <person name="Jones D.S."/>
            <person name="Biddanda B."/>
            <person name="Ruberg S.A."/>
            <person name="Marcus D.N."/>
            <person name="Dick G.J."/>
        </authorList>
    </citation>
    <scope>NUCLEOTIDE SEQUENCE [LARGE SCALE GENOMIC DNA]</scope>
    <source>
        <strain evidence="2">A8</strain>
    </source>
</reference>